<evidence type="ECO:0000256" key="2">
    <source>
        <dbReference type="SAM" id="Phobius"/>
    </source>
</evidence>
<evidence type="ECO:0000313" key="4">
    <source>
        <dbReference type="Proteomes" id="UP000198915"/>
    </source>
</evidence>
<dbReference type="EMBL" id="FORT01000006">
    <property type="protein sequence ID" value="SFJ83499.1"/>
    <property type="molecule type" value="Genomic_DNA"/>
</dbReference>
<sequence>MFVYFLLLSFLCVLAILIGLIKPSLVVRWGKTRTRGSVLLQYGLTAILFFVLFVFFVPETSQDHQSITTNQPLQNQKAVNPKSLEPINKPSSEVAPQKQKEVKEEPILEEIQYLDKDVDILINEFGQPINKYMYEGGRVYEFAGIEHFSFFLDERNRVSKVSVRNPNSNIFGVKVNMKQNDIRNKLTTFIQEGKDEQSGSWISDYLVEDNYVISFHSDEPNSPVRAALISTDLENLLAEQAQNLSHQIVDQEKGIEQSKEKFIGKWKSVVTGSILEFDDKQIQNPSTRDSSGNYRIEYEIMPENKIRIKEFFPNNWEPKYDSVQDYYFYNNGKILQIVYSSRDYAIEVYYKVGDH</sequence>
<proteinExistence type="predicted"/>
<dbReference type="STRING" id="1884381.SAMN05518846_10612"/>
<keyword evidence="2" id="KW-1133">Transmembrane helix</keyword>
<feature type="compositionally biased region" description="Polar residues" evidence="1">
    <location>
        <begin position="66"/>
        <end position="78"/>
    </location>
</feature>
<feature type="transmembrane region" description="Helical" evidence="2">
    <location>
        <begin position="6"/>
        <end position="27"/>
    </location>
</feature>
<protein>
    <submittedName>
        <fullName evidence="3">Uncharacterized protein</fullName>
    </submittedName>
</protein>
<dbReference type="Proteomes" id="UP000198915">
    <property type="component" value="Unassembled WGS sequence"/>
</dbReference>
<organism evidence="3 4">
    <name type="scientific">Brevibacillus centrosporus</name>
    <dbReference type="NCBI Taxonomy" id="54910"/>
    <lineage>
        <taxon>Bacteria</taxon>
        <taxon>Bacillati</taxon>
        <taxon>Bacillota</taxon>
        <taxon>Bacilli</taxon>
        <taxon>Bacillales</taxon>
        <taxon>Paenibacillaceae</taxon>
        <taxon>Brevibacillus</taxon>
    </lineage>
</organism>
<feature type="transmembrane region" description="Helical" evidence="2">
    <location>
        <begin position="39"/>
        <end position="57"/>
    </location>
</feature>
<keyword evidence="4" id="KW-1185">Reference proteome</keyword>
<gene>
    <name evidence="3" type="ORF">SAMN05518846_10612</name>
</gene>
<name>A0A1I3ULA0_9BACL</name>
<accession>A0A1I3ULA0</accession>
<dbReference type="AlphaFoldDB" id="A0A1I3ULA0"/>
<dbReference type="RefSeq" id="WP_092268230.1">
    <property type="nucleotide sequence ID" value="NZ_FORT01000006.1"/>
</dbReference>
<feature type="region of interest" description="Disordered" evidence="1">
    <location>
        <begin position="66"/>
        <end position="100"/>
    </location>
</feature>
<evidence type="ECO:0000256" key="1">
    <source>
        <dbReference type="SAM" id="MobiDB-lite"/>
    </source>
</evidence>
<evidence type="ECO:0000313" key="3">
    <source>
        <dbReference type="EMBL" id="SFJ83499.1"/>
    </source>
</evidence>
<reference evidence="4" key="1">
    <citation type="submission" date="2016-10" db="EMBL/GenBank/DDBJ databases">
        <authorList>
            <person name="Varghese N."/>
            <person name="Submissions S."/>
        </authorList>
    </citation>
    <scope>NUCLEOTIDE SEQUENCE [LARGE SCALE GENOMIC DNA]</scope>
    <source>
        <strain evidence="4">OK042</strain>
    </source>
</reference>
<keyword evidence="2" id="KW-0812">Transmembrane</keyword>
<keyword evidence="2" id="KW-0472">Membrane</keyword>